<dbReference type="GO" id="GO:0010571">
    <property type="term" value="P:positive regulation of nuclear cell cycle DNA replication"/>
    <property type="evidence" value="ECO:0007669"/>
    <property type="project" value="TreeGrafter"/>
</dbReference>
<organism evidence="2">
    <name type="scientific">Ursus maritimus</name>
    <name type="common">Polar bear</name>
    <name type="synonym">Thalarctos maritimus</name>
    <dbReference type="NCBI Taxonomy" id="29073"/>
    <lineage>
        <taxon>Eukaryota</taxon>
        <taxon>Metazoa</taxon>
        <taxon>Chordata</taxon>
        <taxon>Craniata</taxon>
        <taxon>Vertebrata</taxon>
        <taxon>Euteleostomi</taxon>
        <taxon>Mammalia</taxon>
        <taxon>Eutheria</taxon>
        <taxon>Laurasiatheria</taxon>
        <taxon>Carnivora</taxon>
        <taxon>Caniformia</taxon>
        <taxon>Ursidae</taxon>
        <taxon>Ursus</taxon>
    </lineage>
</organism>
<protein>
    <submittedName>
        <fullName evidence="2">Uncharacterized protein</fullName>
    </submittedName>
</protein>
<evidence type="ECO:0000313" key="2">
    <source>
        <dbReference type="Ensembl" id="ENSUMAP00000018975"/>
    </source>
</evidence>
<dbReference type="AlphaFoldDB" id="A0A452UDS0"/>
<dbReference type="OMA" id="VIWFQVI"/>
<sequence length="147" mass="15838">MNPTVFQDDVFLGARYRTAFGLFKDIDSETSGSQDFLPQPLRIDDSTSASWFAATSVIWFQVIEGFLSKEVSYIVSSRREAKAESSGTSPRGCPSPSEVRGQTPSMALLKGGHTRPSQKPADAVPTSRGKELLQKAIRNQVSPGGAG</sequence>
<dbReference type="GO" id="GO:0043539">
    <property type="term" value="F:protein serine/threonine kinase activator activity"/>
    <property type="evidence" value="ECO:0007669"/>
    <property type="project" value="TreeGrafter"/>
</dbReference>
<dbReference type="GO" id="GO:1901987">
    <property type="term" value="P:regulation of cell cycle phase transition"/>
    <property type="evidence" value="ECO:0007669"/>
    <property type="project" value="TreeGrafter"/>
</dbReference>
<dbReference type="PANTHER" id="PTHR15375">
    <property type="entry name" value="ACTIVATOR OF S-PHASE KINASE-RELATED"/>
    <property type="match status" value="1"/>
</dbReference>
<dbReference type="InterPro" id="IPR051590">
    <property type="entry name" value="Replication_Regulatory_Kinase"/>
</dbReference>
<feature type="region of interest" description="Disordered" evidence="1">
    <location>
        <begin position="78"/>
        <end position="131"/>
    </location>
</feature>
<accession>A0A452UDS0</accession>
<evidence type="ECO:0000256" key="1">
    <source>
        <dbReference type="SAM" id="MobiDB-lite"/>
    </source>
</evidence>
<name>A0A452UDS0_URSMA</name>
<proteinExistence type="predicted"/>
<dbReference type="Ensembl" id="ENSUMAT00000022446.1">
    <property type="protein sequence ID" value="ENSUMAP00000018975.1"/>
    <property type="gene ID" value="ENSUMAG00000013931.1"/>
</dbReference>
<reference evidence="2" key="1">
    <citation type="submission" date="2019-03" db="UniProtKB">
        <authorList>
            <consortium name="Ensembl"/>
        </authorList>
    </citation>
    <scope>IDENTIFICATION</scope>
</reference>
<dbReference type="PANTHER" id="PTHR15375:SF24">
    <property type="entry name" value="PROTEIN DBF4 HOMOLOG B"/>
    <property type="match status" value="1"/>
</dbReference>
<dbReference type="GeneTree" id="ENSGT00530000063909"/>
<dbReference type="GO" id="GO:0031431">
    <property type="term" value="C:Dbf4-dependent protein kinase complex"/>
    <property type="evidence" value="ECO:0007669"/>
    <property type="project" value="TreeGrafter"/>
</dbReference>